<keyword evidence="3 6" id="KW-0812">Transmembrane</keyword>
<feature type="transmembrane region" description="Helical" evidence="6">
    <location>
        <begin position="141"/>
        <end position="163"/>
    </location>
</feature>
<evidence type="ECO:0000256" key="6">
    <source>
        <dbReference type="SAM" id="Phobius"/>
    </source>
</evidence>
<feature type="transmembrane region" description="Helical" evidence="6">
    <location>
        <begin position="184"/>
        <end position="204"/>
    </location>
</feature>
<evidence type="ECO:0000313" key="8">
    <source>
        <dbReference type="Proteomes" id="UP001499988"/>
    </source>
</evidence>
<keyword evidence="2" id="KW-1003">Cell membrane</keyword>
<accession>A0ABP9EZ79</accession>
<comment type="subcellular location">
    <subcellularLocation>
        <location evidence="1">Cell membrane</location>
        <topology evidence="1">Multi-pass membrane protein</topology>
    </subcellularLocation>
</comment>
<sequence length="211" mass="22956">MPLEILFALALFAVVSTITPGLNNMLLLASGANWGVVRTVPHMLGITCGFSLMVILVGIGVMQLFERFPITYVLLSTASVLYLLYLAYKIATSSAPNSDGGGRSQPMSFLQAAMFQWVNPKGWTMALTSISLYAPGRELGAILWVALVFALANLPSVSLWTVLGQQMQRLLSTEKRLRTFNVSMAVLLVASMLPMLVLMLAPVWEGTTLAW</sequence>
<evidence type="ECO:0000256" key="2">
    <source>
        <dbReference type="ARBA" id="ARBA00022475"/>
    </source>
</evidence>
<dbReference type="PANTHER" id="PTHR30086">
    <property type="entry name" value="ARGININE EXPORTER PROTEIN ARGO"/>
    <property type="match status" value="1"/>
</dbReference>
<organism evidence="7 8">
    <name type="scientific">Ferrimonas pelagia</name>
    <dbReference type="NCBI Taxonomy" id="1177826"/>
    <lineage>
        <taxon>Bacteria</taxon>
        <taxon>Pseudomonadati</taxon>
        <taxon>Pseudomonadota</taxon>
        <taxon>Gammaproteobacteria</taxon>
        <taxon>Alteromonadales</taxon>
        <taxon>Ferrimonadaceae</taxon>
        <taxon>Ferrimonas</taxon>
    </lineage>
</organism>
<keyword evidence="4 6" id="KW-1133">Transmembrane helix</keyword>
<reference evidence="8" key="1">
    <citation type="journal article" date="2019" name="Int. J. Syst. Evol. Microbiol.">
        <title>The Global Catalogue of Microorganisms (GCM) 10K type strain sequencing project: providing services to taxonomists for standard genome sequencing and annotation.</title>
        <authorList>
            <consortium name="The Broad Institute Genomics Platform"/>
            <consortium name="The Broad Institute Genome Sequencing Center for Infectious Disease"/>
            <person name="Wu L."/>
            <person name="Ma J."/>
        </authorList>
    </citation>
    <scope>NUCLEOTIDE SEQUENCE [LARGE SCALE GENOMIC DNA]</scope>
    <source>
        <strain evidence="8">JCM 18401</strain>
    </source>
</reference>
<gene>
    <name evidence="7" type="ORF">GCM10023333_24110</name>
</gene>
<evidence type="ECO:0000313" key="7">
    <source>
        <dbReference type="EMBL" id="GAA4890021.1"/>
    </source>
</evidence>
<dbReference type="PANTHER" id="PTHR30086:SF20">
    <property type="entry name" value="ARGININE EXPORTER PROTEIN ARGO-RELATED"/>
    <property type="match status" value="1"/>
</dbReference>
<comment type="caution">
    <text evidence="7">The sequence shown here is derived from an EMBL/GenBank/DDBJ whole genome shotgun (WGS) entry which is preliminary data.</text>
</comment>
<dbReference type="Pfam" id="PF01810">
    <property type="entry name" value="LysE"/>
    <property type="match status" value="1"/>
</dbReference>
<evidence type="ECO:0000256" key="5">
    <source>
        <dbReference type="ARBA" id="ARBA00023136"/>
    </source>
</evidence>
<protein>
    <submittedName>
        <fullName evidence="7">LysE family translocator</fullName>
    </submittedName>
</protein>
<name>A0ABP9EZ79_9GAMM</name>
<proteinExistence type="predicted"/>
<dbReference type="RefSeq" id="WP_345335651.1">
    <property type="nucleotide sequence ID" value="NZ_BAABJZ010000081.1"/>
</dbReference>
<feature type="transmembrane region" description="Helical" evidence="6">
    <location>
        <begin position="69"/>
        <end position="88"/>
    </location>
</feature>
<dbReference type="InterPro" id="IPR001123">
    <property type="entry name" value="LeuE-type"/>
</dbReference>
<evidence type="ECO:0000256" key="3">
    <source>
        <dbReference type="ARBA" id="ARBA00022692"/>
    </source>
</evidence>
<dbReference type="Proteomes" id="UP001499988">
    <property type="component" value="Unassembled WGS sequence"/>
</dbReference>
<keyword evidence="8" id="KW-1185">Reference proteome</keyword>
<feature type="transmembrane region" description="Helical" evidence="6">
    <location>
        <begin position="41"/>
        <end position="62"/>
    </location>
</feature>
<keyword evidence="5 6" id="KW-0472">Membrane</keyword>
<evidence type="ECO:0000256" key="1">
    <source>
        <dbReference type="ARBA" id="ARBA00004651"/>
    </source>
</evidence>
<evidence type="ECO:0000256" key="4">
    <source>
        <dbReference type="ARBA" id="ARBA00022989"/>
    </source>
</evidence>
<dbReference type="EMBL" id="BAABJZ010000081">
    <property type="protein sequence ID" value="GAA4890021.1"/>
    <property type="molecule type" value="Genomic_DNA"/>
</dbReference>